<evidence type="ECO:0000313" key="3">
    <source>
        <dbReference type="EMBL" id="MBB3115788.1"/>
    </source>
</evidence>
<dbReference type="GO" id="GO:0009253">
    <property type="term" value="P:peptidoglycan catabolic process"/>
    <property type="evidence" value="ECO:0007669"/>
    <property type="project" value="TreeGrafter"/>
</dbReference>
<evidence type="ECO:0000313" key="4">
    <source>
        <dbReference type="Proteomes" id="UP000612712"/>
    </source>
</evidence>
<accession>A0A8H9Y785</accession>
<dbReference type="Proteomes" id="UP000612712">
    <property type="component" value="Unassembled WGS sequence"/>
</dbReference>
<dbReference type="InterPro" id="IPR023346">
    <property type="entry name" value="Lysozyme-like_dom_sf"/>
</dbReference>
<feature type="domain" description="Transglycosylase SLT" evidence="2">
    <location>
        <begin position="190"/>
        <end position="233"/>
    </location>
</feature>
<sequence length="274" mass="28505">MTDRRPARRGARDRPGGLSAAVGTVSVVLVLLAVIVLVGALVVGTGVKRESTPRILVPRDVPPAPGAVAPAIDVHAPGRTALQLRDWAEGQSELTGIPVEALMAYGNADVIARGSRPQCHLQWNTLAGLGYVETRHGTYDGVTFGAAELGDDGVVRPPIVGPALDGSAGFAEIRDTDGGRLDGDPEYDRAVGPLQFIPESWARYGIDASGDDVADPQNIEDAAASAVRLLCADGRDLATPEGWTDAVASYNRSGVYIGDVRDAAAHYAVGQPPS</sequence>
<dbReference type="Pfam" id="PF13406">
    <property type="entry name" value="SLT_2"/>
    <property type="match status" value="1"/>
</dbReference>
<dbReference type="InterPro" id="IPR043426">
    <property type="entry name" value="MltB-like"/>
</dbReference>
<name>A0A8H9Y785_9CORY</name>
<feature type="transmembrane region" description="Helical" evidence="1">
    <location>
        <begin position="21"/>
        <end position="44"/>
    </location>
</feature>
<dbReference type="RefSeq" id="WP_010267293.1">
    <property type="nucleotide sequence ID" value="NZ_AENJ01000116.1"/>
</dbReference>
<dbReference type="GO" id="GO:0008933">
    <property type="term" value="F:peptidoglycan lytic transglycosylase activity"/>
    <property type="evidence" value="ECO:0007669"/>
    <property type="project" value="TreeGrafter"/>
</dbReference>
<dbReference type="PANTHER" id="PTHR30163:SF8">
    <property type="entry name" value="LYTIC MUREIN TRANSGLYCOSYLASE"/>
    <property type="match status" value="1"/>
</dbReference>
<evidence type="ECO:0000259" key="2">
    <source>
        <dbReference type="Pfam" id="PF13406"/>
    </source>
</evidence>
<evidence type="ECO:0000256" key="1">
    <source>
        <dbReference type="SAM" id="Phobius"/>
    </source>
</evidence>
<dbReference type="EMBL" id="JACHWT010000003">
    <property type="protein sequence ID" value="MBB3115788.1"/>
    <property type="molecule type" value="Genomic_DNA"/>
</dbReference>
<dbReference type="SUPFAM" id="SSF53955">
    <property type="entry name" value="Lysozyme-like"/>
    <property type="match status" value="1"/>
</dbReference>
<organism evidence="3 4">
    <name type="scientific">Corynebacterium bovis DSM 20582 = CIP 54.80</name>
    <dbReference type="NCBI Taxonomy" id="927655"/>
    <lineage>
        <taxon>Bacteria</taxon>
        <taxon>Bacillati</taxon>
        <taxon>Actinomycetota</taxon>
        <taxon>Actinomycetes</taxon>
        <taxon>Mycobacteriales</taxon>
        <taxon>Corynebacteriaceae</taxon>
        <taxon>Corynebacterium</taxon>
    </lineage>
</organism>
<dbReference type="InterPro" id="IPR031304">
    <property type="entry name" value="SLT_2"/>
</dbReference>
<keyword evidence="1" id="KW-0812">Transmembrane</keyword>
<proteinExistence type="predicted"/>
<keyword evidence="1" id="KW-1133">Transmembrane helix</keyword>
<dbReference type="CDD" id="cd13399">
    <property type="entry name" value="Slt35-like"/>
    <property type="match status" value="1"/>
</dbReference>
<protein>
    <submittedName>
        <fullName evidence="3">Membrane-bound lytic murein transglycosylase B</fullName>
    </submittedName>
</protein>
<reference evidence="3" key="1">
    <citation type="submission" date="2020-08" db="EMBL/GenBank/DDBJ databases">
        <title>Sequencing the genomes of 1000 actinobacteria strains.</title>
        <authorList>
            <person name="Klenk H.-P."/>
        </authorList>
    </citation>
    <scope>NUCLEOTIDE SEQUENCE</scope>
    <source>
        <strain evidence="3">DSM 20582</strain>
    </source>
</reference>
<dbReference type="PANTHER" id="PTHR30163">
    <property type="entry name" value="MEMBRANE-BOUND LYTIC MUREIN TRANSGLYCOSYLASE B"/>
    <property type="match status" value="1"/>
</dbReference>
<dbReference type="GeneID" id="60807817"/>
<comment type="caution">
    <text evidence="3">The sequence shown here is derived from an EMBL/GenBank/DDBJ whole genome shotgun (WGS) entry which is preliminary data.</text>
</comment>
<keyword evidence="1" id="KW-0472">Membrane</keyword>
<dbReference type="AlphaFoldDB" id="A0A8H9Y785"/>
<gene>
    <name evidence="3" type="ORF">FHU32_001004</name>
</gene>